<dbReference type="InterPro" id="IPR011761">
    <property type="entry name" value="ATP-grasp"/>
</dbReference>
<evidence type="ECO:0000259" key="5">
    <source>
        <dbReference type="PROSITE" id="PS50975"/>
    </source>
</evidence>
<dbReference type="Gene3D" id="3.30.470.20">
    <property type="entry name" value="ATP-grasp fold, B domain"/>
    <property type="match status" value="1"/>
</dbReference>
<evidence type="ECO:0000256" key="2">
    <source>
        <dbReference type="ARBA" id="ARBA00022741"/>
    </source>
</evidence>
<evidence type="ECO:0000256" key="1">
    <source>
        <dbReference type="ARBA" id="ARBA00022598"/>
    </source>
</evidence>
<dbReference type="InterPro" id="IPR052032">
    <property type="entry name" value="ATP-dep_AA_Ligase"/>
</dbReference>
<dbReference type="EMBL" id="RJLN01000044">
    <property type="protein sequence ID" value="RNL98011.1"/>
    <property type="molecule type" value="Genomic_DNA"/>
</dbReference>
<dbReference type="PANTHER" id="PTHR43585:SF2">
    <property type="entry name" value="ATP-GRASP ENZYME FSQD"/>
    <property type="match status" value="1"/>
</dbReference>
<reference evidence="6 7" key="1">
    <citation type="submission" date="2018-11" db="EMBL/GenBank/DDBJ databases">
        <title>Micromonospora sp. PPF5-17, a new actinomycetes isolated from a hot spring soil.</title>
        <authorList>
            <person name="Thawai C."/>
        </authorList>
    </citation>
    <scope>NUCLEOTIDE SEQUENCE [LARGE SCALE GENOMIC DNA]</scope>
    <source>
        <strain evidence="6 7">PPF5-17</strain>
    </source>
</reference>
<dbReference type="PANTHER" id="PTHR43585">
    <property type="entry name" value="FUMIPYRROLE BIOSYNTHESIS PROTEIN C"/>
    <property type="match status" value="1"/>
</dbReference>
<feature type="domain" description="ATP-grasp" evidence="5">
    <location>
        <begin position="111"/>
        <end position="310"/>
    </location>
</feature>
<protein>
    <submittedName>
        <fullName evidence="6">ATP-grasp domain-containing protein</fullName>
    </submittedName>
</protein>
<keyword evidence="7" id="KW-1185">Reference proteome</keyword>
<evidence type="ECO:0000256" key="3">
    <source>
        <dbReference type="ARBA" id="ARBA00022840"/>
    </source>
</evidence>
<comment type="caution">
    <text evidence="6">The sequence shown here is derived from an EMBL/GenBank/DDBJ whole genome shotgun (WGS) entry which is preliminary data.</text>
</comment>
<dbReference type="RefSeq" id="WP_123241833.1">
    <property type="nucleotide sequence ID" value="NZ_JAAHBY010000044.1"/>
</dbReference>
<evidence type="ECO:0000313" key="6">
    <source>
        <dbReference type="EMBL" id="RNL98011.1"/>
    </source>
</evidence>
<accession>A0ABX9WFX5</accession>
<proteinExistence type="predicted"/>
<dbReference type="NCBIfam" id="NF005543">
    <property type="entry name" value="PRK07206.1"/>
    <property type="match status" value="1"/>
</dbReference>
<gene>
    <name evidence="6" type="ORF">EFE23_16565</name>
</gene>
<organism evidence="6 7">
    <name type="scientific">Micromonospora solifontis</name>
    <dbReference type="NCBI Taxonomy" id="2487138"/>
    <lineage>
        <taxon>Bacteria</taxon>
        <taxon>Bacillati</taxon>
        <taxon>Actinomycetota</taxon>
        <taxon>Actinomycetes</taxon>
        <taxon>Micromonosporales</taxon>
        <taxon>Micromonosporaceae</taxon>
        <taxon>Micromonospora</taxon>
    </lineage>
</organism>
<dbReference type="PROSITE" id="PS50975">
    <property type="entry name" value="ATP_GRASP"/>
    <property type="match status" value="1"/>
</dbReference>
<keyword evidence="2 4" id="KW-0547">Nucleotide-binding</keyword>
<dbReference type="SUPFAM" id="SSF56059">
    <property type="entry name" value="Glutathione synthetase ATP-binding domain-like"/>
    <property type="match status" value="1"/>
</dbReference>
<dbReference type="Proteomes" id="UP000280698">
    <property type="component" value="Unassembled WGS sequence"/>
</dbReference>
<evidence type="ECO:0000313" key="7">
    <source>
        <dbReference type="Proteomes" id="UP000280698"/>
    </source>
</evidence>
<sequence length="413" mass="44699">MVIAIVDGHATGRLLVERLRREGRRCVHVRSVPDLPQFFVRGFRPDDYEADLTYDGDLGELAARLKDFGVAQVLAGMESGVVLTDQLNNVLGTPGNQIETTHARRDKSAMAAVVRAAGLAVPRGRTFVSVDDAVDWYRTSRLGAAVVKPVQSGGTDNVRFCGTAEEVRAACGEVFRARNIFGEPNTGVLVQERVHGDEYYVNTVSRHGTHRVAEMWRYTKRMGSAGAPIYDYDEPVDQATPAAAAIRSYVGDVLTALGIVNGPAHTELILAGSQPVLIETGARLGGGTNPALVERIGGMSQTALLVTTLTDAAAFRAFDDRSGRWSQHLRHVELINRHGGVVRSLAWADRIRALPTVADLVTTVTPGSRLAETNDLTSSPGYLYLASADASALLDDYARIRAWEEEPFYTAAD</sequence>
<name>A0ABX9WFX5_9ACTN</name>
<evidence type="ECO:0000256" key="4">
    <source>
        <dbReference type="PROSITE-ProRule" id="PRU00409"/>
    </source>
</evidence>
<keyword evidence="1" id="KW-0436">Ligase</keyword>
<keyword evidence="3 4" id="KW-0067">ATP-binding</keyword>